<proteinExistence type="predicted"/>
<dbReference type="RefSeq" id="WP_133521101.1">
    <property type="nucleotide sequence ID" value="NZ_SNVW01000015.1"/>
</dbReference>
<protein>
    <submittedName>
        <fullName evidence="1">Alternate signal-mediated exported protein</fullName>
    </submittedName>
</protein>
<organism evidence="1 2">
    <name type="scientific">Curtobacterium flaccumfaciens</name>
    <dbReference type="NCBI Taxonomy" id="2035"/>
    <lineage>
        <taxon>Bacteria</taxon>
        <taxon>Bacillati</taxon>
        <taxon>Actinomycetota</taxon>
        <taxon>Actinomycetes</taxon>
        <taxon>Micrococcales</taxon>
        <taxon>Microbacteriaceae</taxon>
        <taxon>Curtobacterium</taxon>
    </lineage>
</organism>
<dbReference type="InterPro" id="IPR023833">
    <property type="entry name" value="Signal_pept_SipW-depend-type"/>
</dbReference>
<evidence type="ECO:0000313" key="1">
    <source>
        <dbReference type="EMBL" id="TDN41873.1"/>
    </source>
</evidence>
<comment type="caution">
    <text evidence="1">The sequence shown here is derived from an EMBL/GenBank/DDBJ whole genome shotgun (WGS) entry which is preliminary data.</text>
</comment>
<gene>
    <name evidence="1" type="ORF">EDF64_11562</name>
</gene>
<sequence length="184" mass="17977">MHKIVTGTIAGAAGVALLLGGAGTFALWNASASTAASSVSSGSLTLSANNDGVWTDVTNGRSATINPANALMVPGNTYQFTQTLTIGASGQDLKANLTYANQSITGDAALLAATTKTLAVSSTSAAVVQSTSSTNTFVVSPSASTSTVKVVFTIGLPASATTGQGGTLNVGALAFTLTQTAIGS</sequence>
<dbReference type="OrthoDB" id="5019714at2"/>
<name>A0A4R6DC25_9MICO</name>
<dbReference type="AlphaFoldDB" id="A0A4R6DC25"/>
<dbReference type="Proteomes" id="UP000295764">
    <property type="component" value="Unassembled WGS sequence"/>
</dbReference>
<dbReference type="InterPro" id="IPR024006">
    <property type="entry name" value="Alt_signal_exp_actinobact"/>
</dbReference>
<dbReference type="NCBIfam" id="TIGR04088">
    <property type="entry name" value="cognate_SipW"/>
    <property type="match status" value="1"/>
</dbReference>
<evidence type="ECO:0000313" key="2">
    <source>
        <dbReference type="Proteomes" id="UP000295764"/>
    </source>
</evidence>
<accession>A0A4R6DC25</accession>
<dbReference type="EMBL" id="SNVW01000015">
    <property type="protein sequence ID" value="TDN41873.1"/>
    <property type="molecule type" value="Genomic_DNA"/>
</dbReference>
<dbReference type="NCBIfam" id="TIGR04089">
    <property type="entry name" value="exp_by_SipW_III"/>
    <property type="match status" value="1"/>
</dbReference>
<reference evidence="1 2" key="1">
    <citation type="submission" date="2019-03" db="EMBL/GenBank/DDBJ databases">
        <title>Genomic analyses of the natural microbiome of Caenorhabditis elegans.</title>
        <authorList>
            <person name="Samuel B."/>
        </authorList>
    </citation>
    <scope>NUCLEOTIDE SEQUENCE [LARGE SCALE GENOMIC DNA]</scope>
    <source>
        <strain evidence="1 2">JUb65</strain>
    </source>
</reference>